<gene>
    <name evidence="6" type="ORF">FU658_02695</name>
</gene>
<name>A0A5C8KVB8_9GAMM</name>
<feature type="transmembrane region" description="Helical" evidence="5">
    <location>
        <begin position="231"/>
        <end position="254"/>
    </location>
</feature>
<evidence type="ECO:0000313" key="7">
    <source>
        <dbReference type="Proteomes" id="UP000321248"/>
    </source>
</evidence>
<protein>
    <submittedName>
        <fullName evidence="6">Bile acid:sodium symporter family protein</fullName>
    </submittedName>
</protein>
<dbReference type="AlphaFoldDB" id="A0A5C8KVB8"/>
<accession>A0A5C8KVB8</accession>
<dbReference type="GO" id="GO:0016020">
    <property type="term" value="C:membrane"/>
    <property type="evidence" value="ECO:0007669"/>
    <property type="project" value="UniProtKB-SubCell"/>
</dbReference>
<dbReference type="OrthoDB" id="9806785at2"/>
<dbReference type="InterPro" id="IPR004710">
    <property type="entry name" value="Bilac:Na_transpt"/>
</dbReference>
<keyword evidence="7" id="KW-1185">Reference proteome</keyword>
<feature type="transmembrane region" description="Helical" evidence="5">
    <location>
        <begin position="96"/>
        <end position="116"/>
    </location>
</feature>
<feature type="transmembrane region" description="Helical" evidence="5">
    <location>
        <begin position="40"/>
        <end position="62"/>
    </location>
</feature>
<comment type="subcellular location">
    <subcellularLocation>
        <location evidence="1">Membrane</location>
        <topology evidence="1">Multi-pass membrane protein</topology>
    </subcellularLocation>
</comment>
<dbReference type="InterPro" id="IPR002657">
    <property type="entry name" value="BilAc:Na_symport/Acr3"/>
</dbReference>
<feature type="transmembrane region" description="Helical" evidence="5">
    <location>
        <begin position="136"/>
        <end position="159"/>
    </location>
</feature>
<dbReference type="Pfam" id="PF01758">
    <property type="entry name" value="SBF"/>
    <property type="match status" value="1"/>
</dbReference>
<evidence type="ECO:0000256" key="2">
    <source>
        <dbReference type="ARBA" id="ARBA00022692"/>
    </source>
</evidence>
<keyword evidence="3 5" id="KW-1133">Transmembrane helix</keyword>
<feature type="transmembrane region" description="Helical" evidence="5">
    <location>
        <begin position="260"/>
        <end position="280"/>
    </location>
</feature>
<evidence type="ECO:0000256" key="3">
    <source>
        <dbReference type="ARBA" id="ARBA00022989"/>
    </source>
</evidence>
<feature type="transmembrane region" description="Helical" evidence="5">
    <location>
        <begin position="171"/>
        <end position="192"/>
    </location>
</feature>
<proteinExistence type="predicted"/>
<reference evidence="6 7" key="1">
    <citation type="submission" date="2019-08" db="EMBL/GenBank/DDBJ databases">
        <authorList>
            <person name="Karlyshev A.V."/>
        </authorList>
    </citation>
    <scope>NUCLEOTIDE SEQUENCE [LARGE SCALE GENOMIC DNA]</scope>
    <source>
        <strain evidence="6 7">Alg18-2.2</strain>
    </source>
</reference>
<dbReference type="EMBL" id="VRTS01000001">
    <property type="protein sequence ID" value="TXK65984.1"/>
    <property type="molecule type" value="Genomic_DNA"/>
</dbReference>
<dbReference type="RefSeq" id="WP_147890657.1">
    <property type="nucleotide sequence ID" value="NZ_VRTS01000001.1"/>
</dbReference>
<evidence type="ECO:0000256" key="4">
    <source>
        <dbReference type="ARBA" id="ARBA00023136"/>
    </source>
</evidence>
<dbReference type="InterPro" id="IPR038770">
    <property type="entry name" value="Na+/solute_symporter_sf"/>
</dbReference>
<sequence length="287" mass="29748">MEQNPLISIGLPIALIIIMAGIGLSLRPRDFLQVAHRPRGLVWGSVAQLVLMPAAAFALAWALSLPPLVAVGLVILAACPGGTSSNLITYLARGHLALSISLTVTASLVTIVSLPLLTNLALRGFVGEGQQVELPVLRTVAMLAVITVIPVAVGMLVRWRSPGVAARAERAVGLFGAMVLAALIVAIAVRIGDRLPELLLQAGPACVALNLLGIGLGLFATRGLGLSPVDALTVAVELGIKNGTLGLLVAMTLLDSPEMGVPSAVYGLLMYFFGVGLIWLGRRRFAA</sequence>
<dbReference type="PANTHER" id="PTHR10361:SF24">
    <property type="entry name" value="P3 PROTEIN"/>
    <property type="match status" value="1"/>
</dbReference>
<dbReference type="Gene3D" id="1.20.1530.20">
    <property type="match status" value="1"/>
</dbReference>
<dbReference type="PANTHER" id="PTHR10361">
    <property type="entry name" value="SODIUM-BILE ACID COTRANSPORTER"/>
    <property type="match status" value="1"/>
</dbReference>
<evidence type="ECO:0000256" key="5">
    <source>
        <dbReference type="SAM" id="Phobius"/>
    </source>
</evidence>
<organism evidence="6 7">
    <name type="scientific">Alkalisalibacterium limincola</name>
    <dbReference type="NCBI Taxonomy" id="2699169"/>
    <lineage>
        <taxon>Bacteria</taxon>
        <taxon>Pseudomonadati</taxon>
        <taxon>Pseudomonadota</taxon>
        <taxon>Gammaproteobacteria</taxon>
        <taxon>Lysobacterales</taxon>
        <taxon>Lysobacteraceae</taxon>
        <taxon>Alkalisalibacterium</taxon>
    </lineage>
</organism>
<keyword evidence="2 5" id="KW-0812">Transmembrane</keyword>
<evidence type="ECO:0000313" key="6">
    <source>
        <dbReference type="EMBL" id="TXK65984.1"/>
    </source>
</evidence>
<evidence type="ECO:0000256" key="1">
    <source>
        <dbReference type="ARBA" id="ARBA00004141"/>
    </source>
</evidence>
<dbReference type="Proteomes" id="UP000321248">
    <property type="component" value="Unassembled WGS sequence"/>
</dbReference>
<feature type="transmembrane region" description="Helical" evidence="5">
    <location>
        <begin position="6"/>
        <end position="28"/>
    </location>
</feature>
<feature type="transmembrane region" description="Helical" evidence="5">
    <location>
        <begin position="68"/>
        <end position="89"/>
    </location>
</feature>
<feature type="transmembrane region" description="Helical" evidence="5">
    <location>
        <begin position="198"/>
        <end position="219"/>
    </location>
</feature>
<comment type="caution">
    <text evidence="6">The sequence shown here is derived from an EMBL/GenBank/DDBJ whole genome shotgun (WGS) entry which is preliminary data.</text>
</comment>
<keyword evidence="4 5" id="KW-0472">Membrane</keyword>